<evidence type="ECO:0000256" key="12">
    <source>
        <dbReference type="PROSITE-ProRule" id="PRU00560"/>
    </source>
</evidence>
<feature type="binding site" evidence="12">
    <location>
        <begin position="22"/>
        <end position="29"/>
    </location>
    <ligand>
        <name>ATP</name>
        <dbReference type="ChEBI" id="CHEBI:30616"/>
    </ligand>
</feature>
<keyword evidence="4 11" id="KW-0378">Hydrolase</keyword>
<dbReference type="InterPro" id="IPR013986">
    <property type="entry name" value="DExx_box_DNA_helicase_dom_sf"/>
</dbReference>
<comment type="function">
    <text evidence="11">Rep helicase is a single-stranded DNA-dependent ATPase involved in DNA replication; it can initiate unwinding at a nick in the DNA. It binds to the single-stranded DNA and acts in a progressive fashion along the DNA in the 3' to 5' direction.</text>
</comment>
<protein>
    <recommendedName>
        <fullName evidence="11">ATP-dependent DNA helicase Rep</fullName>
        <ecNumber evidence="11">5.6.2.4</ecNumber>
    </recommendedName>
    <alternativeName>
        <fullName evidence="11">DNA 3'-5' helicase Rep</fullName>
    </alternativeName>
</protein>
<evidence type="ECO:0000259" key="14">
    <source>
        <dbReference type="PROSITE" id="PS51198"/>
    </source>
</evidence>
<evidence type="ECO:0000256" key="2">
    <source>
        <dbReference type="ARBA" id="ARBA00022705"/>
    </source>
</evidence>
<feature type="domain" description="UvrD-like helicase C-terminal" evidence="15">
    <location>
        <begin position="286"/>
        <end position="570"/>
    </location>
</feature>
<evidence type="ECO:0000256" key="9">
    <source>
        <dbReference type="ARBA" id="ARBA00034617"/>
    </source>
</evidence>
<keyword evidence="5 11" id="KW-0347">Helicase</keyword>
<keyword evidence="13" id="KW-0175">Coiled coil</keyword>
<evidence type="ECO:0000259" key="15">
    <source>
        <dbReference type="PROSITE" id="PS51217"/>
    </source>
</evidence>
<keyword evidence="3 11" id="KW-0547">Nucleotide-binding</keyword>
<evidence type="ECO:0000256" key="13">
    <source>
        <dbReference type="SAM" id="Coils"/>
    </source>
</evidence>
<dbReference type="Pfam" id="PF00580">
    <property type="entry name" value="UvrD-helicase"/>
    <property type="match status" value="1"/>
</dbReference>
<keyword evidence="2 11" id="KW-0235">DNA replication</keyword>
<dbReference type="Gene3D" id="1.10.10.160">
    <property type="match status" value="1"/>
</dbReference>
<reference evidence="16 17" key="1">
    <citation type="submission" date="2016-10" db="EMBL/GenBank/DDBJ databases">
        <authorList>
            <person name="Varghese N."/>
            <person name="Submissions S."/>
        </authorList>
    </citation>
    <scope>NUCLEOTIDE SEQUENCE [LARGE SCALE GENOMIC DNA]</scope>
    <source>
        <strain evidence="16 17">DSM 1361</strain>
    </source>
</reference>
<dbReference type="GO" id="GO:0043138">
    <property type="term" value="F:3'-5' DNA helicase activity"/>
    <property type="evidence" value="ECO:0007669"/>
    <property type="project" value="UniProtKB-UniRule"/>
</dbReference>
<evidence type="ECO:0000313" key="16">
    <source>
        <dbReference type="EMBL" id="SFP47545.1"/>
    </source>
</evidence>
<evidence type="ECO:0000256" key="4">
    <source>
        <dbReference type="ARBA" id="ARBA00022801"/>
    </source>
</evidence>
<dbReference type="InterPro" id="IPR005752">
    <property type="entry name" value="Helicase_Rep"/>
</dbReference>
<dbReference type="AlphaFoldDB" id="A0A662ZHY4"/>
<dbReference type="InterPro" id="IPR014016">
    <property type="entry name" value="UvrD-like_ATP-bd"/>
</dbReference>
<dbReference type="PROSITE" id="PS51198">
    <property type="entry name" value="UVRD_HELICASE_ATP_BIND"/>
    <property type="match status" value="1"/>
</dbReference>
<dbReference type="GO" id="GO:0003697">
    <property type="term" value="F:single-stranded DNA binding"/>
    <property type="evidence" value="ECO:0007669"/>
    <property type="project" value="UniProtKB-UniRule"/>
</dbReference>
<dbReference type="GO" id="GO:0005829">
    <property type="term" value="C:cytosol"/>
    <property type="evidence" value="ECO:0007669"/>
    <property type="project" value="TreeGrafter"/>
</dbReference>
<dbReference type="Gene3D" id="3.40.50.300">
    <property type="entry name" value="P-loop containing nucleotide triphosphate hydrolases"/>
    <property type="match status" value="2"/>
</dbReference>
<evidence type="ECO:0000313" key="17">
    <source>
        <dbReference type="Proteomes" id="UP000243745"/>
    </source>
</evidence>
<dbReference type="PANTHER" id="PTHR11070">
    <property type="entry name" value="UVRD / RECB / PCRA DNA HELICASE FAMILY MEMBER"/>
    <property type="match status" value="1"/>
</dbReference>
<dbReference type="CDD" id="cd17932">
    <property type="entry name" value="DEXQc_UvrD"/>
    <property type="match status" value="1"/>
</dbReference>
<dbReference type="InterPro" id="IPR000212">
    <property type="entry name" value="DNA_helicase_UvrD/REP"/>
</dbReference>
<evidence type="ECO:0000256" key="11">
    <source>
        <dbReference type="HAMAP-Rule" id="MF_01920"/>
    </source>
</evidence>
<evidence type="ECO:0000256" key="7">
    <source>
        <dbReference type="ARBA" id="ARBA00023125"/>
    </source>
</evidence>
<feature type="domain" description="UvrD-like helicase ATP-binding" evidence="14">
    <location>
        <begin position="1"/>
        <end position="285"/>
    </location>
</feature>
<feature type="binding site" evidence="11">
    <location>
        <position position="283"/>
    </location>
    <ligand>
        <name>ATP</name>
        <dbReference type="ChEBI" id="CHEBI:30616"/>
    </ligand>
</feature>
<name>A0A662ZHY4_9GAMM</name>
<keyword evidence="7 11" id="KW-0238">DNA-binding</keyword>
<evidence type="ECO:0000256" key="5">
    <source>
        <dbReference type="ARBA" id="ARBA00022806"/>
    </source>
</evidence>
<evidence type="ECO:0000256" key="8">
    <source>
        <dbReference type="ARBA" id="ARBA00023235"/>
    </source>
</evidence>
<dbReference type="GO" id="GO:0006260">
    <property type="term" value="P:DNA replication"/>
    <property type="evidence" value="ECO:0007669"/>
    <property type="project" value="UniProtKB-UniRule"/>
</dbReference>
<comment type="similarity">
    <text evidence="1 11">Belongs to the helicase family. UvrD subfamily.</text>
</comment>
<evidence type="ECO:0000256" key="1">
    <source>
        <dbReference type="ARBA" id="ARBA00009922"/>
    </source>
</evidence>
<proteinExistence type="inferred from homology"/>
<accession>A0A662ZHY4</accession>
<dbReference type="Pfam" id="PF13361">
    <property type="entry name" value="UvrD_C"/>
    <property type="match status" value="1"/>
</dbReference>
<evidence type="ECO:0000256" key="3">
    <source>
        <dbReference type="ARBA" id="ARBA00022741"/>
    </source>
</evidence>
<dbReference type="InterPro" id="IPR014017">
    <property type="entry name" value="DNA_helicase_UvrD-like_C"/>
</dbReference>
<gene>
    <name evidence="11" type="primary">rep</name>
    <name evidence="16" type="ORF">SAMN02910344_01483</name>
</gene>
<dbReference type="PROSITE" id="PS51217">
    <property type="entry name" value="UVRD_HELICASE_CTER"/>
    <property type="match status" value="1"/>
</dbReference>
<dbReference type="GO" id="GO:0000725">
    <property type="term" value="P:recombinational repair"/>
    <property type="evidence" value="ECO:0007669"/>
    <property type="project" value="TreeGrafter"/>
</dbReference>
<dbReference type="EC" id="5.6.2.4" evidence="11"/>
<keyword evidence="17" id="KW-1185">Reference proteome</keyword>
<dbReference type="Proteomes" id="UP000243745">
    <property type="component" value="Unassembled WGS sequence"/>
</dbReference>
<dbReference type="EMBL" id="FOXF01000027">
    <property type="protein sequence ID" value="SFP47545.1"/>
    <property type="molecule type" value="Genomic_DNA"/>
</dbReference>
<evidence type="ECO:0000256" key="6">
    <source>
        <dbReference type="ARBA" id="ARBA00022840"/>
    </source>
</evidence>
<sequence>MQLNEQQLESVYYISGPCLVLAGAGSGKTRVITEKIIHLIQDCGYKPYNIFAVTFTNKAAREMKERISASLSSDTIKGLHVSTFHSVGLDILRQEHHYAGIRPNFTLFDEYDQMTVIKEILQELQGTYADKDHLKDECQFWQNKISSYKNDLIGYDEIDQELNDTNQLAAIIYKRYEETLRAINAVDFDDLIYLPVRMFQNHETVLEKWRQRVRYLLVDEYQDTNASQYQLIKLLVAKRQRFTVVGDDDQSIYSWRGARPQNISLLREDFPELKVIMLEQNYRSCGRILKCANQLISQNKHDFVKQLHSKLDYGARINVIEVPDASLEGKTLVTELLAHHYMNKTKYSDYAILYRGNYQSREIQKALQESNIPFRVVGGTSFFAQAEIKDFMSYLRIIANDDDDKAFLRIINIPKREIGPTSISYLDTFAKKYGISLLQACNHPELINEVKPKTVAIFRSFYDMIDSIRTDLNGAEWEKHLEELPERLGYTDWLYLDSSSEKAAEVRLENVRTLLKWVNNAVNGDDNEFIGDMLINDAINKLCVRELLDRNEEEYELEEVQLMTLHSSKGLEFPYVFLIGMEEGLLPHETSIEENNIEEERRLAYVGITRAKKELYLMYCKNRKSRKRLETKVEPSRFLFELPEEDLHWPAKLKDNRTEEEKKQTMDSLFEQLLNTLK</sequence>
<dbReference type="HAMAP" id="MF_01920">
    <property type="entry name" value="Helicase_Rep"/>
    <property type="match status" value="1"/>
</dbReference>
<dbReference type="PANTHER" id="PTHR11070:SF64">
    <property type="entry name" value="ATP-DEPENDENT DNA HELICASE REP"/>
    <property type="match status" value="1"/>
</dbReference>
<dbReference type="RefSeq" id="WP_031578464.1">
    <property type="nucleotide sequence ID" value="NZ_FOXF01000027.1"/>
</dbReference>
<evidence type="ECO:0000256" key="10">
    <source>
        <dbReference type="ARBA" id="ARBA00048988"/>
    </source>
</evidence>
<keyword evidence="8 11" id="KW-0413">Isomerase</keyword>
<dbReference type="InterPro" id="IPR027417">
    <property type="entry name" value="P-loop_NTPase"/>
</dbReference>
<comment type="catalytic activity">
    <reaction evidence="9 11">
        <text>Couples ATP hydrolysis with the unwinding of duplex DNA by translocating in the 3'-5' direction.</text>
        <dbReference type="EC" id="5.6.2.4"/>
    </reaction>
</comment>
<comment type="subunit">
    <text evidence="11">Homodimer.</text>
</comment>
<comment type="catalytic activity">
    <reaction evidence="10 11">
        <text>ATP + H2O = ADP + phosphate + H(+)</text>
        <dbReference type="Rhea" id="RHEA:13065"/>
        <dbReference type="ChEBI" id="CHEBI:15377"/>
        <dbReference type="ChEBI" id="CHEBI:15378"/>
        <dbReference type="ChEBI" id="CHEBI:30616"/>
        <dbReference type="ChEBI" id="CHEBI:43474"/>
        <dbReference type="ChEBI" id="CHEBI:456216"/>
        <dbReference type="EC" id="5.6.2.4"/>
    </reaction>
</comment>
<dbReference type="Gene3D" id="1.10.486.10">
    <property type="entry name" value="PCRA, domain 4"/>
    <property type="match status" value="1"/>
</dbReference>
<dbReference type="GO" id="GO:0016887">
    <property type="term" value="F:ATP hydrolysis activity"/>
    <property type="evidence" value="ECO:0007669"/>
    <property type="project" value="RHEA"/>
</dbReference>
<organism evidence="16 17">
    <name type="scientific">Ruminobacter amylophilus</name>
    <dbReference type="NCBI Taxonomy" id="867"/>
    <lineage>
        <taxon>Bacteria</taxon>
        <taxon>Pseudomonadati</taxon>
        <taxon>Pseudomonadota</taxon>
        <taxon>Gammaproteobacteria</taxon>
        <taxon>Aeromonadales</taxon>
        <taxon>Succinivibrionaceae</taxon>
        <taxon>Ruminobacter</taxon>
    </lineage>
</organism>
<dbReference type="OrthoDB" id="9806690at2"/>
<dbReference type="SUPFAM" id="SSF52540">
    <property type="entry name" value="P-loop containing nucleoside triphosphate hydrolases"/>
    <property type="match status" value="1"/>
</dbReference>
<keyword evidence="6 11" id="KW-0067">ATP-binding</keyword>
<feature type="coiled-coil region" evidence="13">
    <location>
        <begin position="117"/>
        <end position="151"/>
    </location>
</feature>
<dbReference type="GO" id="GO:0005524">
    <property type="term" value="F:ATP binding"/>
    <property type="evidence" value="ECO:0007669"/>
    <property type="project" value="UniProtKB-UniRule"/>
</dbReference>